<accession>A0A4V1J103</accession>
<dbReference type="Proteomes" id="UP000278143">
    <property type="component" value="Unassembled WGS sequence"/>
</dbReference>
<proteinExistence type="inferred from homology"/>
<dbReference type="AlphaFoldDB" id="A0A4V1J103"/>
<reference evidence="5" key="1">
    <citation type="journal article" date="2018" name="Nat. Microbiol.">
        <title>Leveraging single-cell genomics to expand the fungal tree of life.</title>
        <authorList>
            <person name="Ahrendt S.R."/>
            <person name="Quandt C.A."/>
            <person name="Ciobanu D."/>
            <person name="Clum A."/>
            <person name="Salamov A."/>
            <person name="Andreopoulos B."/>
            <person name="Cheng J.F."/>
            <person name="Woyke T."/>
            <person name="Pelin A."/>
            <person name="Henrissat B."/>
            <person name="Reynolds N.K."/>
            <person name="Benny G.L."/>
            <person name="Smith M.E."/>
            <person name="James T.Y."/>
            <person name="Grigoriev I.V."/>
        </authorList>
    </citation>
    <scope>NUCLEOTIDE SEQUENCE [LARGE SCALE GENOMIC DNA]</scope>
    <source>
        <strain evidence="5">Benny S71-1</strain>
    </source>
</reference>
<dbReference type="OrthoDB" id="77564at2759"/>
<evidence type="ECO:0000313" key="5">
    <source>
        <dbReference type="Proteomes" id="UP000278143"/>
    </source>
</evidence>
<dbReference type="InterPro" id="IPR033053">
    <property type="entry name" value="Hir3/CABIN1"/>
</dbReference>
<dbReference type="PANTHER" id="PTHR15502">
    <property type="entry name" value="CALCINEURIN-BINDING PROTEIN CABIN 1-RELATED"/>
    <property type="match status" value="1"/>
</dbReference>
<name>A0A4V1J103_9FUNG</name>
<sequence length="596" mass="66018">MQCRTSVGRFLKLCIQLHRQQGLGPKKSTALMQNYHCLYGVRWSSGSKPLQNHHAHALPFDEQAASQVFFMLLPGILERIRSNVQLRPESTDALESLFEVFPDPPFHIAGVAMTRDLVGAYLEKEAEIGQATGFSDESRLFPLVQSYVARHVPDVYRQLYYVAGKCMEISLGGRTKIKDNEDVEVMTEHFQNHVIMNPMDAEAWHCLGVAFHTHADNLMWTTRDMLGKQQDIVQLNRAALLAREMPGEARLRPGQDRDLLRNGRASLSRAPIAARPGAQSGCPGEAALICCQAVLAGSSIGKGRHPADATAAAAPYAHPFEQASIVERAIGVVFPTDAQAELAEQETQLAALVHQPTASPKHAMAARITAALMLLKAKDRRRWHHKPIYQGSRIHPKLTPIARRRPGSHFVYLQKYATFLVSLYEHGGQLSQLVSLGRRLRKSTGVFLEPQRLFGATVQACMKVVRRVWPLPAAPSFQPPADMTADTLRQLAARIAAAVQIGQTPELMARHAHLQQLEQMYRLAIGHIAEQAIAEELRLLVAQCFLDLANHLPASYDVLSMSGPDGTHAAERKCVSLEELVETALQLYHPLQSPSK</sequence>
<dbReference type="GO" id="GO:0031491">
    <property type="term" value="F:nucleosome binding"/>
    <property type="evidence" value="ECO:0007669"/>
    <property type="project" value="TreeGrafter"/>
</dbReference>
<protein>
    <submittedName>
        <fullName evidence="4">Uncharacterized protein</fullName>
    </submittedName>
</protein>
<gene>
    <name evidence="4" type="ORF">SYNPS1DRAFT_30902</name>
</gene>
<organism evidence="4 5">
    <name type="scientific">Syncephalis pseudoplumigaleata</name>
    <dbReference type="NCBI Taxonomy" id="1712513"/>
    <lineage>
        <taxon>Eukaryota</taxon>
        <taxon>Fungi</taxon>
        <taxon>Fungi incertae sedis</taxon>
        <taxon>Zoopagomycota</taxon>
        <taxon>Zoopagomycotina</taxon>
        <taxon>Zoopagomycetes</taxon>
        <taxon>Zoopagales</taxon>
        <taxon>Piptocephalidaceae</taxon>
        <taxon>Syncephalis</taxon>
    </lineage>
</organism>
<dbReference type="GO" id="GO:0006325">
    <property type="term" value="P:chromatin organization"/>
    <property type="evidence" value="ECO:0007669"/>
    <property type="project" value="InterPro"/>
</dbReference>
<feature type="non-terminal residue" evidence="4">
    <location>
        <position position="596"/>
    </location>
</feature>
<keyword evidence="5" id="KW-1185">Reference proteome</keyword>
<evidence type="ECO:0000256" key="3">
    <source>
        <dbReference type="ARBA" id="ARBA00023242"/>
    </source>
</evidence>
<dbReference type="EMBL" id="KZ991046">
    <property type="protein sequence ID" value="RKP23359.1"/>
    <property type="molecule type" value="Genomic_DNA"/>
</dbReference>
<dbReference type="GO" id="GO:0005634">
    <property type="term" value="C:nucleus"/>
    <property type="evidence" value="ECO:0007669"/>
    <property type="project" value="UniProtKB-SubCell"/>
</dbReference>
<evidence type="ECO:0000313" key="4">
    <source>
        <dbReference type="EMBL" id="RKP23359.1"/>
    </source>
</evidence>
<comment type="subcellular location">
    <subcellularLocation>
        <location evidence="1">Nucleus</location>
    </subcellularLocation>
</comment>
<evidence type="ECO:0000256" key="1">
    <source>
        <dbReference type="ARBA" id="ARBA00004123"/>
    </source>
</evidence>
<evidence type="ECO:0000256" key="2">
    <source>
        <dbReference type="ARBA" id="ARBA00007335"/>
    </source>
</evidence>
<keyword evidence="3" id="KW-0539">Nucleus</keyword>
<comment type="similarity">
    <text evidence="2">Belongs to the HIR3 family.</text>
</comment>
<dbReference type="PANTHER" id="PTHR15502:SF7">
    <property type="entry name" value="CALCINEURIN-BINDING PROTEIN CABIN-1"/>
    <property type="match status" value="1"/>
</dbReference>